<dbReference type="AlphaFoldDB" id="A0A1G8SS57"/>
<dbReference type="EMBL" id="FNEV01000004">
    <property type="protein sequence ID" value="SDJ32088.1"/>
    <property type="molecule type" value="Genomic_DNA"/>
</dbReference>
<dbReference type="STRING" id="86666.SAMN04490247_1499"/>
<dbReference type="Proteomes" id="UP000199225">
    <property type="component" value="Unassembled WGS sequence"/>
</dbReference>
<proteinExistence type="predicted"/>
<accession>A0A1G8SS57</accession>
<reference evidence="2" key="1">
    <citation type="submission" date="2016-10" db="EMBL/GenBank/DDBJ databases">
        <authorList>
            <person name="Varghese N."/>
            <person name="Submissions S."/>
        </authorList>
    </citation>
    <scope>NUCLEOTIDE SEQUENCE [LARGE SCALE GENOMIC DNA]</scope>
    <source>
        <strain evidence="2">DSM 4771</strain>
    </source>
</reference>
<gene>
    <name evidence="1" type="ORF">SAMN04490247_1499</name>
</gene>
<organism evidence="1 2">
    <name type="scientific">Salimicrobium halophilum</name>
    <dbReference type="NCBI Taxonomy" id="86666"/>
    <lineage>
        <taxon>Bacteria</taxon>
        <taxon>Bacillati</taxon>
        <taxon>Bacillota</taxon>
        <taxon>Bacilli</taxon>
        <taxon>Bacillales</taxon>
        <taxon>Bacillaceae</taxon>
        <taxon>Salimicrobium</taxon>
    </lineage>
</organism>
<sequence>MQKKDFLHGSCLFFHYQKVRIMKKIKENPSLPLLYLCYFLYNKENTCLSHGEGGIC</sequence>
<evidence type="ECO:0000313" key="1">
    <source>
        <dbReference type="EMBL" id="SDJ32088.1"/>
    </source>
</evidence>
<name>A0A1G8SS57_9BACI</name>
<keyword evidence="2" id="KW-1185">Reference proteome</keyword>
<evidence type="ECO:0000313" key="2">
    <source>
        <dbReference type="Proteomes" id="UP000199225"/>
    </source>
</evidence>
<protein>
    <submittedName>
        <fullName evidence="1">Uncharacterized protein</fullName>
    </submittedName>
</protein>